<evidence type="ECO:0008006" key="3">
    <source>
        <dbReference type="Google" id="ProtNLM"/>
    </source>
</evidence>
<evidence type="ECO:0000313" key="2">
    <source>
        <dbReference type="Proteomes" id="UP001549104"/>
    </source>
</evidence>
<reference evidence="1 2" key="1">
    <citation type="submission" date="2024-06" db="EMBL/GenBank/DDBJ databases">
        <title>Sorghum-associated microbial communities from plants grown in Nebraska, USA.</title>
        <authorList>
            <person name="Schachtman D."/>
        </authorList>
    </citation>
    <scope>NUCLEOTIDE SEQUENCE [LARGE SCALE GENOMIC DNA]</scope>
    <source>
        <strain evidence="1 2">1288</strain>
    </source>
</reference>
<evidence type="ECO:0000313" key="1">
    <source>
        <dbReference type="EMBL" id="MET3658381.1"/>
    </source>
</evidence>
<dbReference type="EMBL" id="JBEPME010000005">
    <property type="protein sequence ID" value="MET3658381.1"/>
    <property type="molecule type" value="Genomic_DNA"/>
</dbReference>
<comment type="caution">
    <text evidence="1">The sequence shown here is derived from an EMBL/GenBank/DDBJ whole genome shotgun (WGS) entry which is preliminary data.</text>
</comment>
<dbReference type="RefSeq" id="WP_354314017.1">
    <property type="nucleotide sequence ID" value="NZ_JBEPME010000005.1"/>
</dbReference>
<keyword evidence="2" id="KW-1185">Reference proteome</keyword>
<dbReference type="Proteomes" id="UP001549104">
    <property type="component" value="Unassembled WGS sequence"/>
</dbReference>
<sequence length="134" mass="15058">MPYLTYSEYKSYLFAEVDEIEFNRLLIRASDVLDNVTSDFYQLNVLETDIPFRRNKFKKAVACQIEYFNELGATTFEGINNSPQSFSAGRTSVSNASRYNPGGANESKPIAAEEVFMYLTGTGLLYTGIGVMSR</sequence>
<protein>
    <recommendedName>
        <fullName evidence="3">Protein gp8</fullName>
    </recommendedName>
</protein>
<organism evidence="1 2">
    <name type="scientific">Sporosarcina psychrophila</name>
    <name type="common">Bacillus psychrophilus</name>
    <dbReference type="NCBI Taxonomy" id="1476"/>
    <lineage>
        <taxon>Bacteria</taxon>
        <taxon>Bacillati</taxon>
        <taxon>Bacillota</taxon>
        <taxon>Bacilli</taxon>
        <taxon>Bacillales</taxon>
        <taxon>Caryophanaceae</taxon>
        <taxon>Sporosarcina</taxon>
    </lineage>
</organism>
<gene>
    <name evidence="1" type="ORF">ABIC55_003498</name>
</gene>
<name>A0ABV2KBB7_SPOPS</name>
<accession>A0ABV2KBB7</accession>
<proteinExistence type="predicted"/>